<keyword evidence="3" id="KW-1185">Reference proteome</keyword>
<feature type="region of interest" description="Disordered" evidence="1">
    <location>
        <begin position="1"/>
        <end position="50"/>
    </location>
</feature>
<evidence type="ECO:0000256" key="1">
    <source>
        <dbReference type="SAM" id="MobiDB-lite"/>
    </source>
</evidence>
<accession>A0A9Q1G309</accession>
<dbReference type="Proteomes" id="UP001152622">
    <property type="component" value="Chromosome 2"/>
</dbReference>
<protein>
    <submittedName>
        <fullName evidence="2">Uncharacterized protein</fullName>
    </submittedName>
</protein>
<feature type="compositionally biased region" description="Basic and acidic residues" evidence="1">
    <location>
        <begin position="12"/>
        <end position="26"/>
    </location>
</feature>
<evidence type="ECO:0000313" key="2">
    <source>
        <dbReference type="EMBL" id="KAJ8373835.1"/>
    </source>
</evidence>
<reference evidence="2" key="1">
    <citation type="journal article" date="2023" name="Science">
        <title>Genome structures resolve the early diversification of teleost fishes.</title>
        <authorList>
            <person name="Parey E."/>
            <person name="Louis A."/>
            <person name="Montfort J."/>
            <person name="Bouchez O."/>
            <person name="Roques C."/>
            <person name="Iampietro C."/>
            <person name="Lluch J."/>
            <person name="Castinel A."/>
            <person name="Donnadieu C."/>
            <person name="Desvignes T."/>
            <person name="Floi Bucao C."/>
            <person name="Jouanno E."/>
            <person name="Wen M."/>
            <person name="Mejri S."/>
            <person name="Dirks R."/>
            <person name="Jansen H."/>
            <person name="Henkel C."/>
            <person name="Chen W.J."/>
            <person name="Zahm M."/>
            <person name="Cabau C."/>
            <person name="Klopp C."/>
            <person name="Thompson A.W."/>
            <person name="Robinson-Rechavi M."/>
            <person name="Braasch I."/>
            <person name="Lecointre G."/>
            <person name="Bobe J."/>
            <person name="Postlethwait J.H."/>
            <person name="Berthelot C."/>
            <person name="Roest Crollius H."/>
            <person name="Guiguen Y."/>
        </authorList>
    </citation>
    <scope>NUCLEOTIDE SEQUENCE</scope>
    <source>
        <strain evidence="2">WJC10195</strain>
    </source>
</reference>
<dbReference type="EMBL" id="JAINUF010000002">
    <property type="protein sequence ID" value="KAJ8373835.1"/>
    <property type="molecule type" value="Genomic_DNA"/>
</dbReference>
<organism evidence="2 3">
    <name type="scientific">Synaphobranchus kaupii</name>
    <name type="common">Kaup's arrowtooth eel</name>
    <dbReference type="NCBI Taxonomy" id="118154"/>
    <lineage>
        <taxon>Eukaryota</taxon>
        <taxon>Metazoa</taxon>
        <taxon>Chordata</taxon>
        <taxon>Craniata</taxon>
        <taxon>Vertebrata</taxon>
        <taxon>Euteleostomi</taxon>
        <taxon>Actinopterygii</taxon>
        <taxon>Neopterygii</taxon>
        <taxon>Teleostei</taxon>
        <taxon>Anguilliformes</taxon>
        <taxon>Synaphobranchidae</taxon>
        <taxon>Synaphobranchus</taxon>
    </lineage>
</organism>
<feature type="compositionally biased region" description="Basic residues" evidence="1">
    <location>
        <begin position="1"/>
        <end position="11"/>
    </location>
</feature>
<proteinExistence type="predicted"/>
<dbReference type="AlphaFoldDB" id="A0A9Q1G309"/>
<name>A0A9Q1G309_SYNKA</name>
<comment type="caution">
    <text evidence="2">The sequence shown here is derived from an EMBL/GenBank/DDBJ whole genome shotgun (WGS) entry which is preliminary data.</text>
</comment>
<evidence type="ECO:0000313" key="3">
    <source>
        <dbReference type="Proteomes" id="UP001152622"/>
    </source>
</evidence>
<gene>
    <name evidence="2" type="ORF">SKAU_G00044150</name>
</gene>
<sequence length="82" mass="9255">MTSLQRTRRAKDRPIPRQDVRARSQETKQSQGPDHTPALVITGGSYQDEGRRGLVFPLRGRRALIAVTSDPRPQSSYGRRGR</sequence>